<dbReference type="PROSITE" id="PS01081">
    <property type="entry name" value="HTH_TETR_1"/>
    <property type="match status" value="1"/>
</dbReference>
<dbReference type="PANTHER" id="PTHR30055">
    <property type="entry name" value="HTH-TYPE TRANSCRIPTIONAL REGULATOR RUTR"/>
    <property type="match status" value="1"/>
</dbReference>
<dbReference type="PRINTS" id="PR00455">
    <property type="entry name" value="HTHTETR"/>
</dbReference>
<dbReference type="RefSeq" id="WP_347439575.1">
    <property type="nucleotide sequence ID" value="NZ_CP089291.1"/>
</dbReference>
<dbReference type="InterPro" id="IPR001647">
    <property type="entry name" value="HTH_TetR"/>
</dbReference>
<dbReference type="Gene3D" id="1.10.10.60">
    <property type="entry name" value="Homeodomain-like"/>
    <property type="match status" value="1"/>
</dbReference>
<protein>
    <submittedName>
        <fullName evidence="4">TetR/AcrR family transcriptional regulator</fullName>
    </submittedName>
</protein>
<evidence type="ECO:0000313" key="5">
    <source>
        <dbReference type="Proteomes" id="UP000830167"/>
    </source>
</evidence>
<proteinExistence type="predicted"/>
<dbReference type="Pfam" id="PF00440">
    <property type="entry name" value="TetR_N"/>
    <property type="match status" value="1"/>
</dbReference>
<sequence>MIPIENRNVFDSTIEEMLNSLKSEQKMTEKQRRILQAAVQLFAEKGFHASSTSEIAKKAEVAEGTIFRHFKTKKDLLYALVAPMFIKFATPMILKDPKRIIGESEKSAALVLEELFANRFQLFNENWPRIKIILQEAQIHPEIMEALIENIARQARILGGQFVQERMQAGEFRELPIHAVTRAIFSTMLGYLFFAHAFPEESDEKTDIQEMVDILLHGIKKTV</sequence>
<accession>A0ABY4CU53</accession>
<dbReference type="SUPFAM" id="SSF46689">
    <property type="entry name" value="Homeodomain-like"/>
    <property type="match status" value="1"/>
</dbReference>
<dbReference type="InterPro" id="IPR050109">
    <property type="entry name" value="HTH-type_TetR-like_transc_reg"/>
</dbReference>
<dbReference type="SUPFAM" id="SSF48498">
    <property type="entry name" value="Tetracyclin repressor-like, C-terminal domain"/>
    <property type="match status" value="1"/>
</dbReference>
<dbReference type="Gene3D" id="1.10.357.10">
    <property type="entry name" value="Tetracycline Repressor, domain 2"/>
    <property type="match status" value="1"/>
</dbReference>
<evidence type="ECO:0000313" key="4">
    <source>
        <dbReference type="EMBL" id="UOF92947.1"/>
    </source>
</evidence>
<name>A0ABY4CU53_9BACL</name>
<dbReference type="PROSITE" id="PS50977">
    <property type="entry name" value="HTH_TETR_2"/>
    <property type="match status" value="1"/>
</dbReference>
<keyword evidence="1 2" id="KW-0238">DNA-binding</keyword>
<feature type="domain" description="HTH tetR-type" evidence="3">
    <location>
        <begin position="28"/>
        <end position="88"/>
    </location>
</feature>
<dbReference type="InterPro" id="IPR036271">
    <property type="entry name" value="Tet_transcr_reg_TetR-rel_C_sf"/>
</dbReference>
<evidence type="ECO:0000256" key="1">
    <source>
        <dbReference type="ARBA" id="ARBA00023125"/>
    </source>
</evidence>
<dbReference type="PANTHER" id="PTHR30055:SF222">
    <property type="entry name" value="REGULATORY PROTEIN"/>
    <property type="match status" value="1"/>
</dbReference>
<evidence type="ECO:0000256" key="2">
    <source>
        <dbReference type="PROSITE-ProRule" id="PRU00335"/>
    </source>
</evidence>
<dbReference type="InterPro" id="IPR009057">
    <property type="entry name" value="Homeodomain-like_sf"/>
</dbReference>
<organism evidence="4 5">
    <name type="scientific">Fodinisporobacter ferrooxydans</name>
    <dbReference type="NCBI Taxonomy" id="2901836"/>
    <lineage>
        <taxon>Bacteria</taxon>
        <taxon>Bacillati</taxon>
        <taxon>Bacillota</taxon>
        <taxon>Bacilli</taxon>
        <taxon>Bacillales</taxon>
        <taxon>Alicyclobacillaceae</taxon>
        <taxon>Fodinisporobacter</taxon>
    </lineage>
</organism>
<keyword evidence="5" id="KW-1185">Reference proteome</keyword>
<gene>
    <name evidence="4" type="ORF">LSG31_21050</name>
</gene>
<dbReference type="EMBL" id="CP089291">
    <property type="protein sequence ID" value="UOF92947.1"/>
    <property type="molecule type" value="Genomic_DNA"/>
</dbReference>
<dbReference type="Proteomes" id="UP000830167">
    <property type="component" value="Chromosome"/>
</dbReference>
<reference evidence="4" key="1">
    <citation type="submission" date="2021-12" db="EMBL/GenBank/DDBJ databases">
        <title>Alicyclobacillaceae gen. nov., sp. nov., isolated from chalcocite enrichment system.</title>
        <authorList>
            <person name="Jiang Z."/>
        </authorList>
    </citation>
    <scope>NUCLEOTIDE SEQUENCE</scope>
    <source>
        <strain evidence="4">MYW30-H2</strain>
    </source>
</reference>
<dbReference type="InterPro" id="IPR023772">
    <property type="entry name" value="DNA-bd_HTH_TetR-type_CS"/>
</dbReference>
<feature type="DNA-binding region" description="H-T-H motif" evidence="2">
    <location>
        <begin position="51"/>
        <end position="70"/>
    </location>
</feature>
<evidence type="ECO:0000259" key="3">
    <source>
        <dbReference type="PROSITE" id="PS50977"/>
    </source>
</evidence>